<reference evidence="1" key="2">
    <citation type="submission" date="2022-06" db="UniProtKB">
        <authorList>
            <consortium name="EnsemblMetazoa"/>
        </authorList>
    </citation>
    <scope>IDENTIFICATION</scope>
    <source>
        <strain evidence="1">DF5081</strain>
    </source>
</reference>
<evidence type="ECO:0000313" key="1">
    <source>
        <dbReference type="EnsemblMetazoa" id="CJA17905.1"/>
    </source>
</evidence>
<dbReference type="EnsemblMetazoa" id="CJA17905.1">
    <property type="protein sequence ID" value="CJA17905.1"/>
    <property type="gene ID" value="WBGene00137105"/>
</dbReference>
<accession>A0A8R1I5Y4</accession>
<dbReference type="PANTHER" id="PTHR46068:SF1">
    <property type="entry name" value="TRANSPOSASE IS30-LIKE HTH DOMAIN-CONTAINING PROTEIN"/>
    <property type="match status" value="1"/>
</dbReference>
<dbReference type="InterPro" id="IPR036397">
    <property type="entry name" value="RNaseH_sf"/>
</dbReference>
<protein>
    <submittedName>
        <fullName evidence="1">Uncharacterized protein</fullName>
    </submittedName>
</protein>
<dbReference type="Proteomes" id="UP000005237">
    <property type="component" value="Unassembled WGS sequence"/>
</dbReference>
<keyword evidence="2" id="KW-1185">Reference proteome</keyword>
<dbReference type="AlphaFoldDB" id="A0A8R1I5Y4"/>
<organism evidence="1 2">
    <name type="scientific">Caenorhabditis japonica</name>
    <dbReference type="NCBI Taxonomy" id="281687"/>
    <lineage>
        <taxon>Eukaryota</taxon>
        <taxon>Metazoa</taxon>
        <taxon>Ecdysozoa</taxon>
        <taxon>Nematoda</taxon>
        <taxon>Chromadorea</taxon>
        <taxon>Rhabditida</taxon>
        <taxon>Rhabditina</taxon>
        <taxon>Rhabditomorpha</taxon>
        <taxon>Rhabditoidea</taxon>
        <taxon>Rhabditidae</taxon>
        <taxon>Peloderinae</taxon>
        <taxon>Caenorhabditis</taxon>
    </lineage>
</organism>
<dbReference type="Gene3D" id="3.30.420.10">
    <property type="entry name" value="Ribonuclease H-like superfamily/Ribonuclease H"/>
    <property type="match status" value="1"/>
</dbReference>
<dbReference type="GO" id="GO:0003676">
    <property type="term" value="F:nucleic acid binding"/>
    <property type="evidence" value="ECO:0007669"/>
    <property type="project" value="InterPro"/>
</dbReference>
<evidence type="ECO:0000313" key="2">
    <source>
        <dbReference type="Proteomes" id="UP000005237"/>
    </source>
</evidence>
<proteinExistence type="predicted"/>
<name>A0A8R1I5Y4_CAEJA</name>
<dbReference type="PANTHER" id="PTHR46068">
    <property type="entry name" value="PROTEIN CBG27172"/>
    <property type="match status" value="1"/>
</dbReference>
<sequence length="197" mass="22427">MSRILVFRTGNRYLRLGTPDDRPRSVRPVTLTEKNKVLRMQKARKLLIGTENGTHISTLFTDEQLFTVKANKLVKTIESLLKTIRQLTLVFSHGLYLALELDSGRTKRTALLRIVQRHLSNDARTIFPLFIAASEWPASSPGLNPMDYAVWRYLSQKVSTKNYANINALKTALVKAWDEIDNDYLRTVVNTPKDSGP</sequence>
<reference evidence="2" key="1">
    <citation type="submission" date="2010-08" db="EMBL/GenBank/DDBJ databases">
        <authorList>
            <consortium name="Caenorhabditis japonica Sequencing Consortium"/>
            <person name="Wilson R.K."/>
        </authorList>
    </citation>
    <scope>NUCLEOTIDE SEQUENCE [LARGE SCALE GENOMIC DNA]</scope>
    <source>
        <strain evidence="2">DF5081</strain>
    </source>
</reference>